<reference evidence="3 4" key="1">
    <citation type="journal article" date="2015" name="Sci. Rep.">
        <title>Genome of the facultative scuticociliatosis pathogen Pseudocohnilembus persalinus provides insight into its virulence through horizontal gene transfer.</title>
        <authorList>
            <person name="Xiong J."/>
            <person name="Wang G."/>
            <person name="Cheng J."/>
            <person name="Tian M."/>
            <person name="Pan X."/>
            <person name="Warren A."/>
            <person name="Jiang C."/>
            <person name="Yuan D."/>
            <person name="Miao W."/>
        </authorList>
    </citation>
    <scope>NUCLEOTIDE SEQUENCE [LARGE SCALE GENOMIC DNA]</scope>
    <source>
        <strain evidence="3">36N120E</strain>
    </source>
</reference>
<proteinExistence type="predicted"/>
<name>A0A0V0R433_PSEPJ</name>
<feature type="compositionally biased region" description="Low complexity" evidence="2">
    <location>
        <begin position="251"/>
        <end position="269"/>
    </location>
</feature>
<evidence type="ECO:0000256" key="1">
    <source>
        <dbReference type="SAM" id="Coils"/>
    </source>
</evidence>
<feature type="compositionally biased region" description="Polar residues" evidence="2">
    <location>
        <begin position="223"/>
        <end position="250"/>
    </location>
</feature>
<feature type="coiled-coil region" evidence="1">
    <location>
        <begin position="363"/>
        <end position="404"/>
    </location>
</feature>
<feature type="region of interest" description="Disordered" evidence="2">
    <location>
        <begin position="1"/>
        <end position="21"/>
    </location>
</feature>
<feature type="compositionally biased region" description="Polar residues" evidence="2">
    <location>
        <begin position="9"/>
        <end position="21"/>
    </location>
</feature>
<evidence type="ECO:0000256" key="2">
    <source>
        <dbReference type="SAM" id="MobiDB-lite"/>
    </source>
</evidence>
<evidence type="ECO:0000313" key="4">
    <source>
        <dbReference type="Proteomes" id="UP000054937"/>
    </source>
</evidence>
<dbReference type="EMBL" id="LDAU01000053">
    <property type="protein sequence ID" value="KRX09223.1"/>
    <property type="molecule type" value="Genomic_DNA"/>
</dbReference>
<keyword evidence="4" id="KW-1185">Reference proteome</keyword>
<comment type="caution">
    <text evidence="3">The sequence shown here is derived from an EMBL/GenBank/DDBJ whole genome shotgun (WGS) entry which is preliminary data.</text>
</comment>
<gene>
    <name evidence="3" type="ORF">PPERSA_05892</name>
</gene>
<keyword evidence="1" id="KW-0175">Coiled coil</keyword>
<sequence>MLHKESVRNLGQSQTISHFHPGTQNYIKYQPQQIQSPNRLPRMDLPLHYQQYNNQDNQFRPSRQEEFDDRMFWREQLNNNYTNQNTNYIDYWKNQLPLLDPKERGQRPRNPLDDINQNEDKYFQNIKDKRGWGVINDYMNAGKLESKINQQKRQAYEDAFNNDDTDQAIKRVQKNKQGSKIDRLFKNMKDNIIDEENIDENDVNENKNNDKQLFPEKVRDTKPVNSSQIHENNSLRNSQRTNFHNQSNSKQTNYNQGQNNYQNQQNQQQQFNGTSDYNYQYTVQQTYFLGDNKSHVSQGHFNDMPKPDNINDIDDLLKKKITLSIREIEYQVKNRAQKQSRSRSRISSTQIQNVETDDKYKLIEKIEKDMQIKEVEIQSQDEKLQNIKNDIQRTLNLHEKKQENAISLLNNDNLQ</sequence>
<organism evidence="3 4">
    <name type="scientific">Pseudocohnilembus persalinus</name>
    <name type="common">Ciliate</name>
    <dbReference type="NCBI Taxonomy" id="266149"/>
    <lineage>
        <taxon>Eukaryota</taxon>
        <taxon>Sar</taxon>
        <taxon>Alveolata</taxon>
        <taxon>Ciliophora</taxon>
        <taxon>Intramacronucleata</taxon>
        <taxon>Oligohymenophorea</taxon>
        <taxon>Scuticociliatia</taxon>
        <taxon>Philasterida</taxon>
        <taxon>Pseudocohnilembidae</taxon>
        <taxon>Pseudocohnilembus</taxon>
    </lineage>
</organism>
<feature type="compositionally biased region" description="Basic and acidic residues" evidence="2">
    <location>
        <begin position="204"/>
        <end position="222"/>
    </location>
</feature>
<dbReference type="AlphaFoldDB" id="A0A0V0R433"/>
<dbReference type="Proteomes" id="UP000054937">
    <property type="component" value="Unassembled WGS sequence"/>
</dbReference>
<dbReference type="InParanoid" id="A0A0V0R433"/>
<feature type="region of interest" description="Disordered" evidence="2">
    <location>
        <begin position="196"/>
        <end position="269"/>
    </location>
</feature>
<protein>
    <submittedName>
        <fullName evidence="3">Uncharacterized protein</fullName>
    </submittedName>
</protein>
<accession>A0A0V0R433</accession>
<evidence type="ECO:0000313" key="3">
    <source>
        <dbReference type="EMBL" id="KRX09223.1"/>
    </source>
</evidence>